<reference evidence="1 2" key="1">
    <citation type="submission" date="2014-08" db="EMBL/GenBank/DDBJ databases">
        <title>Porphyromonas crevioricanis strain:COT-253_OH1447 Genome sequencing.</title>
        <authorList>
            <person name="Wallis C."/>
            <person name="Deusch O."/>
            <person name="O'Flynn C."/>
            <person name="Davis I."/>
            <person name="Jospin G."/>
            <person name="Darling A.E."/>
            <person name="Coil D.A."/>
            <person name="Alexiev A."/>
            <person name="Horsfall A."/>
            <person name="Kirkwood N."/>
            <person name="Harris S."/>
            <person name="Eisen J.A."/>
        </authorList>
    </citation>
    <scope>NUCLEOTIDE SEQUENCE [LARGE SCALE GENOMIC DNA]</scope>
    <source>
        <strain evidence="2">COT-253 OH1447</strain>
    </source>
</reference>
<sequence>MQGAKMEAEEIMPEYATQSRMSQVTQQFAYSNAPPSSIAILHLEYFLAIYDVHTGRQLLKWDIDLHALDAVYATIRLVRTDALNADCVRLDDNLRCDNIAGSIADCMLRGIPYSSGRLVDLILPEASQTACLEVFHTAPAGLSILQPSSVSDDKPQIEPSVPSAVTVAFLITSLALLD</sequence>
<accession>A0AB34PHG7</accession>
<dbReference type="Proteomes" id="UP000030136">
    <property type="component" value="Unassembled WGS sequence"/>
</dbReference>
<dbReference type="AlphaFoldDB" id="A0AB34PHG7"/>
<organism evidence="1 2">
    <name type="scientific">Porphyromonas crevioricanis</name>
    <dbReference type="NCBI Taxonomy" id="393921"/>
    <lineage>
        <taxon>Bacteria</taxon>
        <taxon>Pseudomonadati</taxon>
        <taxon>Bacteroidota</taxon>
        <taxon>Bacteroidia</taxon>
        <taxon>Bacteroidales</taxon>
        <taxon>Porphyromonadaceae</taxon>
        <taxon>Porphyromonas</taxon>
    </lineage>
</organism>
<name>A0AB34PHG7_9PORP</name>
<comment type="caution">
    <text evidence="1">The sequence shown here is derived from an EMBL/GenBank/DDBJ whole genome shotgun (WGS) entry which is preliminary data.</text>
</comment>
<evidence type="ECO:0000313" key="1">
    <source>
        <dbReference type="EMBL" id="KGN95356.1"/>
    </source>
</evidence>
<dbReference type="EMBL" id="JQJC01000010">
    <property type="protein sequence ID" value="KGN95356.1"/>
    <property type="molecule type" value="Genomic_DNA"/>
</dbReference>
<gene>
    <name evidence="1" type="ORF">HQ38_03470</name>
</gene>
<proteinExistence type="predicted"/>
<evidence type="ECO:0000313" key="2">
    <source>
        <dbReference type="Proteomes" id="UP000030136"/>
    </source>
</evidence>
<protein>
    <submittedName>
        <fullName evidence="1">Uncharacterized protein</fullName>
    </submittedName>
</protein>